<keyword evidence="2" id="KW-1185">Reference proteome</keyword>
<proteinExistence type="predicted"/>
<organism evidence="1 2">
    <name type="scientific">Dermacentor silvarum</name>
    <name type="common">Tick</name>
    <dbReference type="NCBI Taxonomy" id="543639"/>
    <lineage>
        <taxon>Eukaryota</taxon>
        <taxon>Metazoa</taxon>
        <taxon>Ecdysozoa</taxon>
        <taxon>Arthropoda</taxon>
        <taxon>Chelicerata</taxon>
        <taxon>Arachnida</taxon>
        <taxon>Acari</taxon>
        <taxon>Parasitiformes</taxon>
        <taxon>Ixodida</taxon>
        <taxon>Ixodoidea</taxon>
        <taxon>Ixodidae</taxon>
        <taxon>Rhipicephalinae</taxon>
        <taxon>Dermacentor</taxon>
    </lineage>
</organism>
<evidence type="ECO:0000313" key="1">
    <source>
        <dbReference type="EMBL" id="KAH7933373.1"/>
    </source>
</evidence>
<gene>
    <name evidence="1" type="ORF">HPB49_012035</name>
</gene>
<comment type="caution">
    <text evidence="1">The sequence shown here is derived from an EMBL/GenBank/DDBJ whole genome shotgun (WGS) entry which is preliminary data.</text>
</comment>
<protein>
    <submittedName>
        <fullName evidence="1">Uncharacterized protein</fullName>
    </submittedName>
</protein>
<name>A0ACB8C3E7_DERSI</name>
<dbReference type="Proteomes" id="UP000821865">
    <property type="component" value="Chromosome 9"/>
</dbReference>
<sequence length="529" mass="61144">MSGRRPYRQVIDGVPRCPFLNPEIFCKGLLFRAQKGDLVQSTHAKSGTHWVHYIMQLILKQGEPITTYHEFTNNTRALEYMDTADWKSALPVRLFITHQPLSRETMNGDAKYVYVARNPWDVCVSLFRMVTDMSIYRFQDGTFQEFLEPFLEGDLGYGRYFDHVASAYALKDEPNVFFVTYEELKRDTRSVVLRLAHFLGDSYGRALEEDEEMLQKILKWSQPENMRKVIVWDMLVNPTSEWQDLFVRNNVTSKLGYEGDNRKYSLVREARVGSWRDYFTPSQLARFEKKIQEEGEKASFMHLWKDIREEAISLSLAPTEFLATGETQRDMSFNFLLGRSTTCGIVSEVSDALWTVLKPLYLQHPQGADEWLKVSTEFEERWNMPHCVGAIDGKHVSIECPANSGTLEKGSFSKSLLAVCDVQYRWKLATAAVSDGGIFSRSTLQNEITSGTLRLPPPRTVGSERLLPYFLVGDEAFPFNDYMMRPYPRRTLHEDSHETHKRRVFNYRLSKARRLWNPGSTVEDSTATV</sequence>
<reference evidence="1" key="1">
    <citation type="submission" date="2020-05" db="EMBL/GenBank/DDBJ databases">
        <title>Large-scale comparative analyses of tick genomes elucidate their genetic diversity and vector capacities.</title>
        <authorList>
            <person name="Jia N."/>
            <person name="Wang J."/>
            <person name="Shi W."/>
            <person name="Du L."/>
            <person name="Sun Y."/>
            <person name="Zhan W."/>
            <person name="Jiang J."/>
            <person name="Wang Q."/>
            <person name="Zhang B."/>
            <person name="Ji P."/>
            <person name="Sakyi L.B."/>
            <person name="Cui X."/>
            <person name="Yuan T."/>
            <person name="Jiang B."/>
            <person name="Yang W."/>
            <person name="Lam T.T.-Y."/>
            <person name="Chang Q."/>
            <person name="Ding S."/>
            <person name="Wang X."/>
            <person name="Zhu J."/>
            <person name="Ruan X."/>
            <person name="Zhao L."/>
            <person name="Wei J."/>
            <person name="Que T."/>
            <person name="Du C."/>
            <person name="Cheng J."/>
            <person name="Dai P."/>
            <person name="Han X."/>
            <person name="Huang E."/>
            <person name="Gao Y."/>
            <person name="Liu J."/>
            <person name="Shao H."/>
            <person name="Ye R."/>
            <person name="Li L."/>
            <person name="Wei W."/>
            <person name="Wang X."/>
            <person name="Wang C."/>
            <person name="Yang T."/>
            <person name="Huo Q."/>
            <person name="Li W."/>
            <person name="Guo W."/>
            <person name="Chen H."/>
            <person name="Zhou L."/>
            <person name="Ni X."/>
            <person name="Tian J."/>
            <person name="Zhou Y."/>
            <person name="Sheng Y."/>
            <person name="Liu T."/>
            <person name="Pan Y."/>
            <person name="Xia L."/>
            <person name="Li J."/>
            <person name="Zhao F."/>
            <person name="Cao W."/>
        </authorList>
    </citation>
    <scope>NUCLEOTIDE SEQUENCE</scope>
    <source>
        <strain evidence="1">Dsil-2018</strain>
    </source>
</reference>
<accession>A0ACB8C3E7</accession>
<evidence type="ECO:0000313" key="2">
    <source>
        <dbReference type="Proteomes" id="UP000821865"/>
    </source>
</evidence>
<dbReference type="EMBL" id="CM023478">
    <property type="protein sequence ID" value="KAH7933373.1"/>
    <property type="molecule type" value="Genomic_DNA"/>
</dbReference>